<dbReference type="InterPro" id="IPR041682">
    <property type="entry name" value="AAA_14"/>
</dbReference>
<dbReference type="SUPFAM" id="SSF52540">
    <property type="entry name" value="P-loop containing nucleoside triphosphate hydrolases"/>
    <property type="match status" value="1"/>
</dbReference>
<proteinExistence type="predicted"/>
<name>A0A3A4KP29_9NOCA</name>
<organism evidence="3 4">
    <name type="scientific">Nocardia panacis</name>
    <dbReference type="NCBI Taxonomy" id="2340916"/>
    <lineage>
        <taxon>Bacteria</taxon>
        <taxon>Bacillati</taxon>
        <taxon>Actinomycetota</taxon>
        <taxon>Actinomycetes</taxon>
        <taxon>Mycobacteriales</taxon>
        <taxon>Nocardiaceae</taxon>
        <taxon>Nocardia</taxon>
    </lineage>
</organism>
<comment type="caution">
    <text evidence="3">The sequence shown here is derived from an EMBL/GenBank/DDBJ whole genome shotgun (WGS) entry which is preliminary data.</text>
</comment>
<dbReference type="OrthoDB" id="128089at2"/>
<keyword evidence="4" id="KW-1185">Reference proteome</keyword>
<dbReference type="GO" id="GO:0005524">
    <property type="term" value="F:ATP binding"/>
    <property type="evidence" value="ECO:0007669"/>
    <property type="project" value="UniProtKB-KW"/>
</dbReference>
<gene>
    <name evidence="3" type="ORF">D5S18_02335</name>
</gene>
<dbReference type="PANTHER" id="PTHR43566:SF2">
    <property type="entry name" value="DUF4143 DOMAIN-CONTAINING PROTEIN"/>
    <property type="match status" value="1"/>
</dbReference>
<dbReference type="Proteomes" id="UP000266677">
    <property type="component" value="Unassembled WGS sequence"/>
</dbReference>
<dbReference type="Pfam" id="PF13635">
    <property type="entry name" value="DUF4143"/>
    <property type="match status" value="1"/>
</dbReference>
<protein>
    <submittedName>
        <fullName evidence="3">ATP-binding protein</fullName>
    </submittedName>
</protein>
<sequence>MREAVDYLPRKAAYQVKEALADTRVVIVNGARQTGKSTLAEHCLAGREDVVRRYLDDPLTRTSAHADPSAFLDVPATMLIDEVQRVPELWLAIKNAVDRDPRPGRFLLTGSARLLGLSTLPDSLPGRSETIELSPLSQGEINGAPDGFIDAAFTEGDQLRMSSSTLRRRDYLEMVARGGYPEAVRREAPRRRAQFFKSYLDDIMSRDIHQVAHIQRGSDMRRLIGALAAQTGGMLNYSRLSSDLGVPLGTIRDYIGLLEVIYLIRLIPAWSSNATARALATPKLVFNDSGLAAHLLTGITNDSTTGGLIETFVLGELHRQVGWSRTMVRLYHYRDRDGNEVDAILEDNAGRIVAIEVKAAQTVRANDFRGLRLLKRRLGDRFHAGFVLYCGDQQLPFGDGLSCVPISALWTQGV</sequence>
<dbReference type="RefSeq" id="WP_120037495.1">
    <property type="nucleotide sequence ID" value="NZ_QZFU01000010.1"/>
</dbReference>
<feature type="domain" description="DUF4143" evidence="2">
    <location>
        <begin position="206"/>
        <end position="359"/>
    </location>
</feature>
<dbReference type="Pfam" id="PF13173">
    <property type="entry name" value="AAA_14"/>
    <property type="match status" value="1"/>
</dbReference>
<feature type="domain" description="AAA" evidence="1">
    <location>
        <begin position="23"/>
        <end position="141"/>
    </location>
</feature>
<evidence type="ECO:0000313" key="3">
    <source>
        <dbReference type="EMBL" id="RJO79202.1"/>
    </source>
</evidence>
<evidence type="ECO:0000259" key="1">
    <source>
        <dbReference type="Pfam" id="PF13173"/>
    </source>
</evidence>
<dbReference type="AlphaFoldDB" id="A0A3A4KP29"/>
<dbReference type="PANTHER" id="PTHR43566">
    <property type="entry name" value="CONSERVED PROTEIN"/>
    <property type="match status" value="1"/>
</dbReference>
<evidence type="ECO:0000313" key="4">
    <source>
        <dbReference type="Proteomes" id="UP000266677"/>
    </source>
</evidence>
<dbReference type="EMBL" id="QZFU01000010">
    <property type="protein sequence ID" value="RJO79202.1"/>
    <property type="molecule type" value="Genomic_DNA"/>
</dbReference>
<keyword evidence="3" id="KW-0547">Nucleotide-binding</keyword>
<accession>A0A3A4KP29</accession>
<keyword evidence="3" id="KW-0067">ATP-binding</keyword>
<dbReference type="InterPro" id="IPR025420">
    <property type="entry name" value="DUF4143"/>
</dbReference>
<reference evidence="3 4" key="1">
    <citation type="submission" date="2018-09" db="EMBL/GenBank/DDBJ databases">
        <title>YIM PH21274 draft genome.</title>
        <authorList>
            <person name="Miao C."/>
        </authorList>
    </citation>
    <scope>NUCLEOTIDE SEQUENCE [LARGE SCALE GENOMIC DNA]</scope>
    <source>
        <strain evidence="3 4">YIM PH 21724</strain>
    </source>
</reference>
<evidence type="ECO:0000259" key="2">
    <source>
        <dbReference type="Pfam" id="PF13635"/>
    </source>
</evidence>
<dbReference type="InterPro" id="IPR027417">
    <property type="entry name" value="P-loop_NTPase"/>
</dbReference>